<name>A0ABZ1YQ14_9NOCA</name>
<dbReference type="Proteomes" id="UP001432062">
    <property type="component" value="Chromosome"/>
</dbReference>
<dbReference type="CDD" id="cd12822">
    <property type="entry name" value="TmCorA-like"/>
    <property type="match status" value="1"/>
</dbReference>
<evidence type="ECO:0000256" key="2">
    <source>
        <dbReference type="ARBA" id="ARBA00009765"/>
    </source>
</evidence>
<evidence type="ECO:0000256" key="4">
    <source>
        <dbReference type="ARBA" id="ARBA00022475"/>
    </source>
</evidence>
<dbReference type="EMBL" id="CP109441">
    <property type="protein sequence ID" value="WUV45263.1"/>
    <property type="molecule type" value="Genomic_DNA"/>
</dbReference>
<evidence type="ECO:0000256" key="5">
    <source>
        <dbReference type="ARBA" id="ARBA00022692"/>
    </source>
</evidence>
<protein>
    <submittedName>
        <fullName evidence="9">Magnesium transporter CorA family protein</fullName>
    </submittedName>
</protein>
<dbReference type="SUPFAM" id="SSF143865">
    <property type="entry name" value="CorA soluble domain-like"/>
    <property type="match status" value="1"/>
</dbReference>
<evidence type="ECO:0000256" key="1">
    <source>
        <dbReference type="ARBA" id="ARBA00004651"/>
    </source>
</evidence>
<sequence>MDVRFISDGGVRAYPATDLNELLDRPDGLVWVDVPTWDDQAAHALTDVFGFHPLAIRDSMNRNQVPKVHRYADHMFLVLHAPQSGAQGHVHYVELDQFIGGRYLVTVHGPLNPAIDQSTAMVEVNAVLGRLESGRLEPGNAFELSHALLAALTARMRAYTAELTKDVWKLEQQVTAGHLGDPETFLDEMFRARHGLLTVRTMATLSHALYGRMVTIEAFGAGTGQQLLLDAVDQFEHLTVMADSQKDYLQGTIEFYQARTNTKMTIAAERLAVIAAITLPITALSSIIGMNLIVNDRTQWIWLALALLAMLAISTYLLVWAKHKGWF</sequence>
<gene>
    <name evidence="9" type="ORF">OG563_40130</name>
</gene>
<dbReference type="PANTHER" id="PTHR46494">
    <property type="entry name" value="CORA FAMILY METAL ION TRANSPORTER (EUROFUNG)"/>
    <property type="match status" value="1"/>
</dbReference>
<dbReference type="Pfam" id="PF01544">
    <property type="entry name" value="CorA"/>
    <property type="match status" value="1"/>
</dbReference>
<proteinExistence type="inferred from homology"/>
<organism evidence="9 10">
    <name type="scientific">Nocardia vinacea</name>
    <dbReference type="NCBI Taxonomy" id="96468"/>
    <lineage>
        <taxon>Bacteria</taxon>
        <taxon>Bacillati</taxon>
        <taxon>Actinomycetota</taxon>
        <taxon>Actinomycetes</taxon>
        <taxon>Mycobacteriales</taxon>
        <taxon>Nocardiaceae</taxon>
        <taxon>Nocardia</taxon>
    </lineage>
</organism>
<keyword evidence="7 8" id="KW-0472">Membrane</keyword>
<comment type="subcellular location">
    <subcellularLocation>
        <location evidence="1">Cell membrane</location>
        <topology evidence="1">Multi-pass membrane protein</topology>
    </subcellularLocation>
</comment>
<comment type="similarity">
    <text evidence="2">Belongs to the CorA metal ion transporter (MIT) (TC 1.A.35) family.</text>
</comment>
<evidence type="ECO:0000256" key="7">
    <source>
        <dbReference type="ARBA" id="ARBA00023136"/>
    </source>
</evidence>
<dbReference type="InterPro" id="IPR045861">
    <property type="entry name" value="CorA_cytoplasmic_dom"/>
</dbReference>
<dbReference type="SUPFAM" id="SSF144083">
    <property type="entry name" value="Magnesium transport protein CorA, transmembrane region"/>
    <property type="match status" value="1"/>
</dbReference>
<dbReference type="Gene3D" id="3.30.460.20">
    <property type="entry name" value="CorA soluble domain-like"/>
    <property type="match status" value="1"/>
</dbReference>
<keyword evidence="4" id="KW-1003">Cell membrane</keyword>
<feature type="transmembrane region" description="Helical" evidence="8">
    <location>
        <begin position="300"/>
        <end position="321"/>
    </location>
</feature>
<dbReference type="Gene3D" id="1.20.58.340">
    <property type="entry name" value="Magnesium transport protein CorA, transmembrane region"/>
    <property type="match status" value="2"/>
</dbReference>
<keyword evidence="6 8" id="KW-1133">Transmembrane helix</keyword>
<evidence type="ECO:0000313" key="10">
    <source>
        <dbReference type="Proteomes" id="UP001432062"/>
    </source>
</evidence>
<feature type="transmembrane region" description="Helical" evidence="8">
    <location>
        <begin position="271"/>
        <end position="294"/>
    </location>
</feature>
<dbReference type="PANTHER" id="PTHR46494:SF1">
    <property type="entry name" value="CORA FAMILY METAL ION TRANSPORTER (EUROFUNG)"/>
    <property type="match status" value="1"/>
</dbReference>
<dbReference type="InterPro" id="IPR002523">
    <property type="entry name" value="MgTranspt_CorA/ZnTranspt_ZntB"/>
</dbReference>
<evidence type="ECO:0000256" key="8">
    <source>
        <dbReference type="SAM" id="Phobius"/>
    </source>
</evidence>
<evidence type="ECO:0000313" key="9">
    <source>
        <dbReference type="EMBL" id="WUV45263.1"/>
    </source>
</evidence>
<accession>A0ABZ1YQ14</accession>
<dbReference type="RefSeq" id="WP_327098463.1">
    <property type="nucleotide sequence ID" value="NZ_CP109149.1"/>
</dbReference>
<evidence type="ECO:0000256" key="6">
    <source>
        <dbReference type="ARBA" id="ARBA00022989"/>
    </source>
</evidence>
<keyword evidence="5 8" id="KW-0812">Transmembrane</keyword>
<keyword evidence="10" id="KW-1185">Reference proteome</keyword>
<keyword evidence="3" id="KW-0813">Transport</keyword>
<reference evidence="9" key="1">
    <citation type="submission" date="2022-10" db="EMBL/GenBank/DDBJ databases">
        <title>The complete genomes of actinobacterial strains from the NBC collection.</title>
        <authorList>
            <person name="Joergensen T.S."/>
            <person name="Alvarez Arevalo M."/>
            <person name="Sterndorff E.B."/>
            <person name="Faurdal D."/>
            <person name="Vuksanovic O."/>
            <person name="Mourched A.-S."/>
            <person name="Charusanti P."/>
            <person name="Shaw S."/>
            <person name="Blin K."/>
            <person name="Weber T."/>
        </authorList>
    </citation>
    <scope>NUCLEOTIDE SEQUENCE</scope>
    <source>
        <strain evidence="9">NBC_01482</strain>
    </source>
</reference>
<dbReference type="InterPro" id="IPR045863">
    <property type="entry name" value="CorA_TM1_TM2"/>
</dbReference>
<evidence type="ECO:0000256" key="3">
    <source>
        <dbReference type="ARBA" id="ARBA00022448"/>
    </source>
</evidence>